<comment type="caution">
    <text evidence="2">The sequence shown here is derived from an EMBL/GenBank/DDBJ whole genome shotgun (WGS) entry which is preliminary data.</text>
</comment>
<evidence type="ECO:0000313" key="2">
    <source>
        <dbReference type="EMBL" id="TNV77859.1"/>
    </source>
</evidence>
<dbReference type="EMBL" id="RRYP01011251">
    <property type="protein sequence ID" value="TNV77859.1"/>
    <property type="molecule type" value="Genomic_DNA"/>
</dbReference>
<keyword evidence="1" id="KW-0472">Membrane</keyword>
<protein>
    <submittedName>
        <fullName evidence="2">Uncharacterized protein</fullName>
    </submittedName>
</protein>
<keyword evidence="1" id="KW-0812">Transmembrane</keyword>
<sequence>MVLALKQALNKFCWLNQQHEVAKSSLEGKCYPEHAIKSTHGIFGATEGVFAKPSLGVQANWQPQLVDERLLWLLHLLLLVSTFILVIMDCVYGDFLSILNLMRDVWGRLLIHASCARESSALNYDQYYNLRRIASSLLQNISPYIII</sequence>
<reference evidence="2" key="1">
    <citation type="submission" date="2019-06" db="EMBL/GenBank/DDBJ databases">
        <authorList>
            <person name="Zheng W."/>
        </authorList>
    </citation>
    <scope>NUCLEOTIDE SEQUENCE</scope>
    <source>
        <strain evidence="2">QDHG01</strain>
    </source>
</reference>
<dbReference type="Proteomes" id="UP000785679">
    <property type="component" value="Unassembled WGS sequence"/>
</dbReference>
<organism evidence="2 3">
    <name type="scientific">Halteria grandinella</name>
    <dbReference type="NCBI Taxonomy" id="5974"/>
    <lineage>
        <taxon>Eukaryota</taxon>
        <taxon>Sar</taxon>
        <taxon>Alveolata</taxon>
        <taxon>Ciliophora</taxon>
        <taxon>Intramacronucleata</taxon>
        <taxon>Spirotrichea</taxon>
        <taxon>Stichotrichia</taxon>
        <taxon>Sporadotrichida</taxon>
        <taxon>Halteriidae</taxon>
        <taxon>Halteria</taxon>
    </lineage>
</organism>
<feature type="transmembrane region" description="Helical" evidence="1">
    <location>
        <begin position="70"/>
        <end position="92"/>
    </location>
</feature>
<gene>
    <name evidence="2" type="ORF">FGO68_gene11705</name>
</gene>
<name>A0A8J8NP70_HALGN</name>
<keyword evidence="3" id="KW-1185">Reference proteome</keyword>
<proteinExistence type="predicted"/>
<dbReference type="AlphaFoldDB" id="A0A8J8NP70"/>
<evidence type="ECO:0000313" key="3">
    <source>
        <dbReference type="Proteomes" id="UP000785679"/>
    </source>
</evidence>
<accession>A0A8J8NP70</accession>
<evidence type="ECO:0000256" key="1">
    <source>
        <dbReference type="SAM" id="Phobius"/>
    </source>
</evidence>
<keyword evidence="1" id="KW-1133">Transmembrane helix</keyword>